<feature type="compositionally biased region" description="Low complexity" evidence="2">
    <location>
        <begin position="218"/>
        <end position="229"/>
    </location>
</feature>
<protein>
    <submittedName>
        <fullName evidence="4">Prefoldin subunit 5</fullName>
    </submittedName>
</protein>
<proteinExistence type="predicted"/>
<accession>A0AAE3VG40</accession>
<feature type="coiled-coil region" evidence="1">
    <location>
        <begin position="135"/>
        <end position="173"/>
    </location>
</feature>
<name>A0AAE3VG40_9BACT</name>
<evidence type="ECO:0000313" key="4">
    <source>
        <dbReference type="EMBL" id="MDQ0289641.1"/>
    </source>
</evidence>
<dbReference type="EMBL" id="JAUSVL010000001">
    <property type="protein sequence ID" value="MDQ0289641.1"/>
    <property type="molecule type" value="Genomic_DNA"/>
</dbReference>
<evidence type="ECO:0000256" key="1">
    <source>
        <dbReference type="SAM" id="Coils"/>
    </source>
</evidence>
<keyword evidence="3" id="KW-0732">Signal</keyword>
<feature type="chain" id="PRO_5042236792" evidence="3">
    <location>
        <begin position="27"/>
        <end position="236"/>
    </location>
</feature>
<sequence>MKISTASLKICVAVCVLGCLTQSAPAQNADAGIAMKDLRVLLKDGDTPPHLASEWLASASQDDRSKLQDLIRNNPEEAKAFLKQKLDERKEQRQAAQKAIFQAAQAVRQCKNDADKPALQATLRELLADDFRRTSDDIAVRIRSQEQNLDQARQEYKQRVDNAEQMINERMEKMLVPKANGAGKGPRKDIKGQNKGQKGGAKGQNKDGAKGQRKGGKQQKAADAPAVPAADDELAD</sequence>
<dbReference type="AlphaFoldDB" id="A0AAE3VG40"/>
<evidence type="ECO:0000313" key="5">
    <source>
        <dbReference type="Proteomes" id="UP001238163"/>
    </source>
</evidence>
<organism evidence="4 5">
    <name type="scientific">Oligosphaera ethanolica</name>
    <dbReference type="NCBI Taxonomy" id="760260"/>
    <lineage>
        <taxon>Bacteria</taxon>
        <taxon>Pseudomonadati</taxon>
        <taxon>Lentisphaerota</taxon>
        <taxon>Oligosphaeria</taxon>
        <taxon>Oligosphaerales</taxon>
        <taxon>Oligosphaeraceae</taxon>
        <taxon>Oligosphaera</taxon>
    </lineage>
</organism>
<dbReference type="RefSeq" id="WP_307261097.1">
    <property type="nucleotide sequence ID" value="NZ_JAUSVL010000001.1"/>
</dbReference>
<feature type="signal peptide" evidence="3">
    <location>
        <begin position="1"/>
        <end position="26"/>
    </location>
</feature>
<dbReference type="Proteomes" id="UP001238163">
    <property type="component" value="Unassembled WGS sequence"/>
</dbReference>
<gene>
    <name evidence="4" type="ORF">J3R75_001748</name>
</gene>
<keyword evidence="1" id="KW-0175">Coiled coil</keyword>
<reference evidence="4" key="1">
    <citation type="submission" date="2023-07" db="EMBL/GenBank/DDBJ databases">
        <title>Genomic Encyclopedia of Type Strains, Phase IV (KMG-IV): sequencing the most valuable type-strain genomes for metagenomic binning, comparative biology and taxonomic classification.</title>
        <authorList>
            <person name="Goeker M."/>
        </authorList>
    </citation>
    <scope>NUCLEOTIDE SEQUENCE</scope>
    <source>
        <strain evidence="4">DSM 24202</strain>
    </source>
</reference>
<feature type="region of interest" description="Disordered" evidence="2">
    <location>
        <begin position="175"/>
        <end position="236"/>
    </location>
</feature>
<evidence type="ECO:0000256" key="2">
    <source>
        <dbReference type="SAM" id="MobiDB-lite"/>
    </source>
</evidence>
<evidence type="ECO:0000256" key="3">
    <source>
        <dbReference type="SAM" id="SignalP"/>
    </source>
</evidence>
<keyword evidence="5" id="KW-1185">Reference proteome</keyword>
<comment type="caution">
    <text evidence="4">The sequence shown here is derived from an EMBL/GenBank/DDBJ whole genome shotgun (WGS) entry which is preliminary data.</text>
</comment>